<organism evidence="1 2">
    <name type="scientific">Diplodia seriata</name>
    <dbReference type="NCBI Taxonomy" id="420778"/>
    <lineage>
        <taxon>Eukaryota</taxon>
        <taxon>Fungi</taxon>
        <taxon>Dikarya</taxon>
        <taxon>Ascomycota</taxon>
        <taxon>Pezizomycotina</taxon>
        <taxon>Dothideomycetes</taxon>
        <taxon>Dothideomycetes incertae sedis</taxon>
        <taxon>Botryosphaeriales</taxon>
        <taxon>Botryosphaeriaceae</taxon>
        <taxon>Diplodia</taxon>
    </lineage>
</organism>
<accession>A0ABR3C884</accession>
<gene>
    <name evidence="1" type="ORF">SLS55_009110</name>
</gene>
<keyword evidence="2" id="KW-1185">Reference proteome</keyword>
<dbReference type="EMBL" id="JAJVCZ030000009">
    <property type="protein sequence ID" value="KAL0256714.1"/>
    <property type="molecule type" value="Genomic_DNA"/>
</dbReference>
<sequence>MVPKQLFRLPNQSSPKINMSVYLTNAIRVNKGNAEGWATVKWEDIRESYLQVYERSCGKDSVAYRKALDEPDAYAVEPVSQVRSPGLQAQFEKYRAKAIAHTKKQLPGSSQETWKTESGLAVPNPRDCRKILHLSYGGWIADVVALNPDVKMDKRKADEVLAQFEARAKKARNGVKLSKTEEGVLGSLRKEAKRYWQQDKVIERKMSEWWPK</sequence>
<reference evidence="1 2" key="1">
    <citation type="submission" date="2024-02" db="EMBL/GenBank/DDBJ databases">
        <title>De novo assembly and annotation of 12 fungi associated with fruit tree decline syndrome in Ontario, Canada.</title>
        <authorList>
            <person name="Sulman M."/>
            <person name="Ellouze W."/>
            <person name="Ilyukhin E."/>
        </authorList>
    </citation>
    <scope>NUCLEOTIDE SEQUENCE [LARGE SCALE GENOMIC DNA]</scope>
    <source>
        <strain evidence="1 2">FDS-637</strain>
    </source>
</reference>
<comment type="caution">
    <text evidence="1">The sequence shown here is derived from an EMBL/GenBank/DDBJ whole genome shotgun (WGS) entry which is preliminary data.</text>
</comment>
<protein>
    <submittedName>
        <fullName evidence="1">Uncharacterized protein</fullName>
    </submittedName>
</protein>
<proteinExistence type="predicted"/>
<dbReference type="Proteomes" id="UP001430584">
    <property type="component" value="Unassembled WGS sequence"/>
</dbReference>
<dbReference type="GeneID" id="92013195"/>
<name>A0ABR3C884_9PEZI</name>
<evidence type="ECO:0000313" key="2">
    <source>
        <dbReference type="Proteomes" id="UP001430584"/>
    </source>
</evidence>
<dbReference type="RefSeq" id="XP_066629743.1">
    <property type="nucleotide sequence ID" value="XM_066780514.1"/>
</dbReference>
<evidence type="ECO:0000313" key="1">
    <source>
        <dbReference type="EMBL" id="KAL0256714.1"/>
    </source>
</evidence>